<protein>
    <submittedName>
        <fullName evidence="1">DNA (Cytosine-5)-methyltransferase 1</fullName>
    </submittedName>
</protein>
<dbReference type="SUPFAM" id="SSF53335">
    <property type="entry name" value="S-adenosyl-L-methionine-dependent methyltransferases"/>
    <property type="match status" value="1"/>
</dbReference>
<sequence>MTLDTTQRSEPAADQVPVQPWNGMTVLDLFCCAGGAGMGYHLAGFEVTGVDREPQPNYPFAFVQADALEYAAEHAHRFDLVHASPPCQHYAAVTRWRGSAEAHPNLIAPTRDLLTGLGRPWVMENVPGSPVRPDLLLCGSMFGLKVRRHRLFETSWHAFQLTAPCHHHRNQIPFAHKDERAFADAMGCTWMTNLEARQAIPPAYTQHIGHQVAEHITSAAPDLAA</sequence>
<name>A0A561UDT1_9ACTN</name>
<dbReference type="Gene3D" id="3.40.50.150">
    <property type="entry name" value="Vaccinia Virus protein VP39"/>
    <property type="match status" value="1"/>
</dbReference>
<dbReference type="AlphaFoldDB" id="A0A561UDT1"/>
<evidence type="ECO:0000313" key="1">
    <source>
        <dbReference type="EMBL" id="TWF97514.1"/>
    </source>
</evidence>
<dbReference type="RefSeq" id="WP_425461365.1">
    <property type="nucleotide sequence ID" value="NZ_BAAAMZ010000008.1"/>
</dbReference>
<accession>A0A561UDT1</accession>
<dbReference type="Proteomes" id="UP000317940">
    <property type="component" value="Unassembled WGS sequence"/>
</dbReference>
<evidence type="ECO:0000313" key="2">
    <source>
        <dbReference type="Proteomes" id="UP000317940"/>
    </source>
</evidence>
<keyword evidence="1" id="KW-0489">Methyltransferase</keyword>
<gene>
    <name evidence="1" type="ORF">FHX73_111295</name>
</gene>
<keyword evidence="1" id="KW-0808">Transferase</keyword>
<keyword evidence="2" id="KW-1185">Reference proteome</keyword>
<dbReference type="InterPro" id="IPR029063">
    <property type="entry name" value="SAM-dependent_MTases_sf"/>
</dbReference>
<dbReference type="GO" id="GO:0032259">
    <property type="term" value="P:methylation"/>
    <property type="evidence" value="ECO:0007669"/>
    <property type="project" value="UniProtKB-KW"/>
</dbReference>
<dbReference type="EMBL" id="VIWT01000001">
    <property type="protein sequence ID" value="TWF97514.1"/>
    <property type="molecule type" value="Genomic_DNA"/>
</dbReference>
<dbReference type="GO" id="GO:0008168">
    <property type="term" value="F:methyltransferase activity"/>
    <property type="evidence" value="ECO:0007669"/>
    <property type="project" value="UniProtKB-KW"/>
</dbReference>
<organism evidence="1 2">
    <name type="scientific">Kitasatospora viridis</name>
    <dbReference type="NCBI Taxonomy" id="281105"/>
    <lineage>
        <taxon>Bacteria</taxon>
        <taxon>Bacillati</taxon>
        <taxon>Actinomycetota</taxon>
        <taxon>Actinomycetes</taxon>
        <taxon>Kitasatosporales</taxon>
        <taxon>Streptomycetaceae</taxon>
        <taxon>Kitasatospora</taxon>
    </lineage>
</organism>
<comment type="caution">
    <text evidence="1">The sequence shown here is derived from an EMBL/GenBank/DDBJ whole genome shotgun (WGS) entry which is preliminary data.</text>
</comment>
<proteinExistence type="predicted"/>
<reference evidence="1 2" key="1">
    <citation type="submission" date="2019-06" db="EMBL/GenBank/DDBJ databases">
        <title>Sequencing the genomes of 1000 actinobacteria strains.</title>
        <authorList>
            <person name="Klenk H.-P."/>
        </authorList>
    </citation>
    <scope>NUCLEOTIDE SEQUENCE [LARGE SCALE GENOMIC DNA]</scope>
    <source>
        <strain evidence="1 2">DSM 44826</strain>
    </source>
</reference>